<feature type="compositionally biased region" description="Polar residues" evidence="1">
    <location>
        <begin position="25"/>
        <end position="35"/>
    </location>
</feature>
<evidence type="ECO:0000256" key="1">
    <source>
        <dbReference type="SAM" id="MobiDB-lite"/>
    </source>
</evidence>
<protein>
    <submittedName>
        <fullName evidence="2">Uncharacterized protein</fullName>
    </submittedName>
</protein>
<evidence type="ECO:0000313" key="3">
    <source>
        <dbReference type="Proteomes" id="UP000316628"/>
    </source>
</evidence>
<name>A0A543JQ48_9PSEU</name>
<feature type="region of interest" description="Disordered" evidence="1">
    <location>
        <begin position="17"/>
        <end position="74"/>
    </location>
</feature>
<proteinExistence type="predicted"/>
<comment type="caution">
    <text evidence="2">The sequence shown here is derived from an EMBL/GenBank/DDBJ whole genome shotgun (WGS) entry which is preliminary data.</text>
</comment>
<reference evidence="2 3" key="1">
    <citation type="submission" date="2019-06" db="EMBL/GenBank/DDBJ databases">
        <title>Sequencing the genomes of 1000 actinobacteria strains.</title>
        <authorList>
            <person name="Klenk H.-P."/>
        </authorList>
    </citation>
    <scope>NUCLEOTIDE SEQUENCE [LARGE SCALE GENOMIC DNA]</scope>
    <source>
        <strain evidence="2 3">DSM 45456</strain>
    </source>
</reference>
<sequence length="179" mass="16941">MGWSAVSGTARRRTTGAFSGLATATGRNGVTSRRATVNGAPRVRTGTGPAASLRTTTGTGPAADDSATAAPGVSTDRCATTGPVGCRPTAAGVTAGCSATGGLDVSTDRWATTGCPSTAGTGSASGCCVPIDLPTTGNVGSAADNVATTGAGSGCRATGGTEVPTGCSVTGRIGTAVDR</sequence>
<organism evidence="2 3">
    <name type="scientific">Saccharothrix saharensis</name>
    <dbReference type="NCBI Taxonomy" id="571190"/>
    <lineage>
        <taxon>Bacteria</taxon>
        <taxon>Bacillati</taxon>
        <taxon>Actinomycetota</taxon>
        <taxon>Actinomycetes</taxon>
        <taxon>Pseudonocardiales</taxon>
        <taxon>Pseudonocardiaceae</taxon>
        <taxon>Saccharothrix</taxon>
    </lineage>
</organism>
<accession>A0A543JQ48</accession>
<gene>
    <name evidence="2" type="ORF">FHX81_7443</name>
</gene>
<dbReference type="AlphaFoldDB" id="A0A543JQ48"/>
<keyword evidence="3" id="KW-1185">Reference proteome</keyword>
<dbReference type="RefSeq" id="WP_141983089.1">
    <property type="nucleotide sequence ID" value="NZ_VFPP01000001.1"/>
</dbReference>
<evidence type="ECO:0000313" key="2">
    <source>
        <dbReference type="EMBL" id="TQM84977.1"/>
    </source>
</evidence>
<dbReference type="EMBL" id="VFPP01000001">
    <property type="protein sequence ID" value="TQM84977.1"/>
    <property type="molecule type" value="Genomic_DNA"/>
</dbReference>
<dbReference type="Proteomes" id="UP000316628">
    <property type="component" value="Unassembled WGS sequence"/>
</dbReference>